<sequence length="177" mass="18956">MAETPDSHDLDKLTRWHIGLESASGAGFPVCGLFLASGDDNRAHDIFRIYRTAFEELGAGFHDLVIFGQHGMSSTCAALMSGLGLSNLQAPSLVLISGGESLVLHTTSLPAGKLLVGQPEEDSSKTPWRSALDMIRQAVEKRVYLSLDDVEGLERIEFSDGTLSGAVGRVKKQVESA</sequence>
<reference evidence="1" key="1">
    <citation type="submission" date="2018-05" db="EMBL/GenBank/DDBJ databases">
        <authorList>
            <person name="Lanie J.A."/>
            <person name="Ng W.-L."/>
            <person name="Kazmierczak K.M."/>
            <person name="Andrzejewski T.M."/>
            <person name="Davidsen T.M."/>
            <person name="Wayne K.J."/>
            <person name="Tettelin H."/>
            <person name="Glass J.I."/>
            <person name="Rusch D."/>
            <person name="Podicherti R."/>
            <person name="Tsui H.-C.T."/>
            <person name="Winkler M.E."/>
        </authorList>
    </citation>
    <scope>NUCLEOTIDE SEQUENCE</scope>
</reference>
<dbReference type="EMBL" id="UINC01000077">
    <property type="protein sequence ID" value="SUZ48599.1"/>
    <property type="molecule type" value="Genomic_DNA"/>
</dbReference>
<protein>
    <submittedName>
        <fullName evidence="1">Uncharacterized protein</fullName>
    </submittedName>
</protein>
<gene>
    <name evidence="1" type="ORF">METZ01_LOCUS1453</name>
</gene>
<name>A0A381N2A7_9ZZZZ</name>
<proteinExistence type="predicted"/>
<evidence type="ECO:0000313" key="1">
    <source>
        <dbReference type="EMBL" id="SUZ48599.1"/>
    </source>
</evidence>
<accession>A0A381N2A7</accession>
<dbReference type="AlphaFoldDB" id="A0A381N2A7"/>
<organism evidence="1">
    <name type="scientific">marine metagenome</name>
    <dbReference type="NCBI Taxonomy" id="408172"/>
    <lineage>
        <taxon>unclassified sequences</taxon>
        <taxon>metagenomes</taxon>
        <taxon>ecological metagenomes</taxon>
    </lineage>
</organism>